<dbReference type="RefSeq" id="XP_028139101.1">
    <property type="nucleotide sequence ID" value="XM_028283300.1"/>
</dbReference>
<dbReference type="GO" id="GO:0160148">
    <property type="term" value="F:tRNA pseudouridine(55) synthase activity"/>
    <property type="evidence" value="ECO:0007669"/>
    <property type="project" value="UniProtKB-EC"/>
</dbReference>
<evidence type="ECO:0000256" key="4">
    <source>
        <dbReference type="ARBA" id="ARBA00023235"/>
    </source>
</evidence>
<protein>
    <recommendedName>
        <fullName evidence="2">tRNA pseudouridine(55) synthase</fullName>
        <ecNumber evidence="2">5.4.99.25</ecNumber>
    </recommendedName>
    <alternativeName>
        <fullName evidence="7">tRNA pseudouridine 55 synthase</fullName>
    </alternativeName>
    <alternativeName>
        <fullName evidence="5">tRNA pseudouridylate synthase</fullName>
    </alternativeName>
    <alternativeName>
        <fullName evidence="6">tRNA-uridine isomerase</fullName>
    </alternativeName>
</protein>
<dbReference type="InterPro" id="IPR020103">
    <property type="entry name" value="PsdUridine_synth_cat_dom_sf"/>
</dbReference>
<reference evidence="12" key="1">
    <citation type="submission" date="2025-04" db="UniProtKB">
        <authorList>
            <consortium name="RefSeq"/>
        </authorList>
    </citation>
    <scope>IDENTIFICATION</scope>
    <source>
        <tissue evidence="12">Whole insect</tissue>
    </source>
</reference>
<dbReference type="InParanoid" id="A0A6P7FS31"/>
<dbReference type="GeneID" id="114333429"/>
<evidence type="ECO:0000256" key="7">
    <source>
        <dbReference type="ARBA" id="ARBA00083669"/>
    </source>
</evidence>
<evidence type="ECO:0000256" key="3">
    <source>
        <dbReference type="ARBA" id="ARBA00022694"/>
    </source>
</evidence>
<dbReference type="GO" id="GO:0031119">
    <property type="term" value="P:tRNA pseudouridine synthesis"/>
    <property type="evidence" value="ECO:0007669"/>
    <property type="project" value="TreeGrafter"/>
</dbReference>
<dbReference type="Gene3D" id="3.30.70.3190">
    <property type="match status" value="1"/>
</dbReference>
<dbReference type="GO" id="GO:0003723">
    <property type="term" value="F:RNA binding"/>
    <property type="evidence" value="ECO:0007669"/>
    <property type="project" value="InterPro"/>
</dbReference>
<organism evidence="12">
    <name type="scientific">Diabrotica virgifera virgifera</name>
    <name type="common">western corn rootworm</name>
    <dbReference type="NCBI Taxonomy" id="50390"/>
    <lineage>
        <taxon>Eukaryota</taxon>
        <taxon>Metazoa</taxon>
        <taxon>Ecdysozoa</taxon>
        <taxon>Arthropoda</taxon>
        <taxon>Hexapoda</taxon>
        <taxon>Insecta</taxon>
        <taxon>Pterygota</taxon>
        <taxon>Neoptera</taxon>
        <taxon>Endopterygota</taxon>
        <taxon>Coleoptera</taxon>
        <taxon>Polyphaga</taxon>
        <taxon>Cucujiformia</taxon>
        <taxon>Chrysomeloidea</taxon>
        <taxon>Chrysomelidae</taxon>
        <taxon>Galerucinae</taxon>
        <taxon>Diabroticina</taxon>
        <taxon>Diabroticites</taxon>
        <taxon>Diabrotica</taxon>
    </lineage>
</organism>
<feature type="domain" description="Pus10-like C-terminal" evidence="9">
    <location>
        <begin position="239"/>
        <end position="478"/>
    </location>
</feature>
<sequence length="487" mass="55809">MKITIPDDLKPSIKSYLEELECCKKCVFRYLGYTLYDAGAREVYAGEQNVKTEITDDSESQPPAKKIKTNPCRVCLDTLCTESMENYLTTFPPDFEDYKIPNVLTFVTFPTSMTLREHSMLVALRNKFPNIYADINLCNLEDLKRIFKAASSTLISKKINKVHHHDADFEVNINIKYEDDNKEAAEFNKAYPKASSRLNLAGCLRTMKDDKFKDVFPVPPEIPNRSLSADINYTTKPVYLGGRYLKFSREMGQTPFFVNDVAICVSSVQETIFPAISKVLGCSEDQMVFSASGREDSDTRMLGTGRPFYIQIKQPKFNTITTEQCRIIEKLMLQPDEKVVVVVVKKLKEVFQRDLKLVKEGEQEKRKTYLALCKTLSPDIDETIEQINLFKTPRVIQQKTPIRVLHRRSQLVRERTIYDLKATKVEGESDLFCLELVTQAGTYVKEFVHGDFDRTVPNLSFYTGYLTDVVALDVLGVELEWPPEDDE</sequence>
<evidence type="ECO:0000313" key="11">
    <source>
        <dbReference type="Proteomes" id="UP001652700"/>
    </source>
</evidence>
<dbReference type="SUPFAM" id="SSF55120">
    <property type="entry name" value="Pseudouridine synthase"/>
    <property type="match status" value="1"/>
</dbReference>
<dbReference type="Pfam" id="PF21238">
    <property type="entry name" value="Pus10_C"/>
    <property type="match status" value="1"/>
</dbReference>
<evidence type="ECO:0000256" key="6">
    <source>
        <dbReference type="ARBA" id="ARBA00079393"/>
    </source>
</evidence>
<dbReference type="KEGG" id="dvv:114333429"/>
<keyword evidence="3" id="KW-0819">tRNA processing</keyword>
<dbReference type="Gene3D" id="3.30.70.2510">
    <property type="match status" value="1"/>
</dbReference>
<comment type="similarity">
    <text evidence="1">Belongs to the pseudouridine synthase Pus10 family.</text>
</comment>
<dbReference type="AlphaFoldDB" id="A0A6P7FS31"/>
<evidence type="ECO:0000313" key="10">
    <source>
        <dbReference type="EnsemblMetazoa" id="XP_028139101.1"/>
    </source>
</evidence>
<name>A0A6P7FS31_DIAVI</name>
<dbReference type="EC" id="5.4.99.25" evidence="2"/>
<dbReference type="PANTHER" id="PTHR21568">
    <property type="entry name" value="TRNA PSEUDOURIDINE SYNTHASE PUS10"/>
    <property type="match status" value="1"/>
</dbReference>
<dbReference type="FunCoup" id="A0A6P7FS31">
    <property type="interactions" value="1838"/>
</dbReference>
<feature type="domain" description="Pus10 N-terminal eukaryotes" evidence="8">
    <location>
        <begin position="72"/>
        <end position="228"/>
    </location>
</feature>
<dbReference type="InterPro" id="IPR048742">
    <property type="entry name" value="Pus10_N_euk"/>
</dbReference>
<dbReference type="Pfam" id="PF21237">
    <property type="entry name" value="Pus10_N_euk"/>
    <property type="match status" value="1"/>
</dbReference>
<evidence type="ECO:0000313" key="12">
    <source>
        <dbReference type="RefSeq" id="XP_028139101.1"/>
    </source>
</evidence>
<dbReference type="InterPro" id="IPR039894">
    <property type="entry name" value="Pus10-like"/>
</dbReference>
<reference evidence="10" key="2">
    <citation type="submission" date="2025-05" db="UniProtKB">
        <authorList>
            <consortium name="EnsemblMetazoa"/>
        </authorList>
    </citation>
    <scope>IDENTIFICATION</scope>
</reference>
<keyword evidence="4" id="KW-0413">Isomerase</keyword>
<dbReference type="Proteomes" id="UP001652700">
    <property type="component" value="Unplaced"/>
</dbReference>
<keyword evidence="11" id="KW-1185">Reference proteome</keyword>
<evidence type="ECO:0000259" key="9">
    <source>
        <dbReference type="Pfam" id="PF21238"/>
    </source>
</evidence>
<dbReference type="OrthoDB" id="271937at2759"/>
<gene>
    <name evidence="12" type="primary">LOC114333429</name>
</gene>
<evidence type="ECO:0000259" key="8">
    <source>
        <dbReference type="Pfam" id="PF21237"/>
    </source>
</evidence>
<dbReference type="CTD" id="150962"/>
<dbReference type="PANTHER" id="PTHR21568:SF0">
    <property type="entry name" value="TRNA PSEUDOURIDINE SYNTHASE PUS10"/>
    <property type="match status" value="1"/>
</dbReference>
<evidence type="ECO:0000256" key="1">
    <source>
        <dbReference type="ARBA" id="ARBA00009652"/>
    </source>
</evidence>
<evidence type="ECO:0000256" key="2">
    <source>
        <dbReference type="ARBA" id="ARBA00012787"/>
    </source>
</evidence>
<dbReference type="FunFam" id="3.30.70.3190:FF:000001">
    <property type="entry name" value="tRNA pseudouridine synthase Pus10"/>
    <property type="match status" value="1"/>
</dbReference>
<proteinExistence type="inferred from homology"/>
<dbReference type="InterPro" id="IPR048741">
    <property type="entry name" value="Pus10-like_C"/>
</dbReference>
<evidence type="ECO:0000256" key="5">
    <source>
        <dbReference type="ARBA" id="ARBA00075270"/>
    </source>
</evidence>
<dbReference type="EnsemblMetazoa" id="XM_028283300.2">
    <property type="protein sequence ID" value="XP_028139101.1"/>
    <property type="gene ID" value="LOC114333429"/>
</dbReference>
<accession>A0A6P7FS31</accession>
<dbReference type="FunFam" id="3.30.70.2510:FF:000001">
    <property type="entry name" value="tRNA pseudouridine synthase Pus10"/>
    <property type="match status" value="1"/>
</dbReference>